<comment type="caution">
    <text evidence="4">The sequence shown here is derived from an EMBL/GenBank/DDBJ whole genome shotgun (WGS) entry which is preliminary data.</text>
</comment>
<dbReference type="InterPro" id="IPR016186">
    <property type="entry name" value="C-type_lectin-like/link_sf"/>
</dbReference>
<dbReference type="PROSITE" id="PS00615">
    <property type="entry name" value="C_TYPE_LECTIN_1"/>
    <property type="match status" value="1"/>
</dbReference>
<evidence type="ECO:0000256" key="2">
    <source>
        <dbReference type="SAM" id="SignalP"/>
    </source>
</evidence>
<dbReference type="Gene3D" id="3.10.100.10">
    <property type="entry name" value="Mannose-Binding Protein A, subunit A"/>
    <property type="match status" value="2"/>
</dbReference>
<dbReference type="PROSITE" id="PS50041">
    <property type="entry name" value="C_TYPE_LECTIN_2"/>
    <property type="match status" value="1"/>
</dbReference>
<dbReference type="Proteomes" id="UP001549921">
    <property type="component" value="Unassembled WGS sequence"/>
</dbReference>
<accession>A0ABD0TBR1</accession>
<dbReference type="CDD" id="cd00037">
    <property type="entry name" value="CLECT"/>
    <property type="match status" value="2"/>
</dbReference>
<feature type="chain" id="PRO_5044780046" description="C-type lectin domain-containing protein" evidence="2">
    <location>
        <begin position="21"/>
        <end position="319"/>
    </location>
</feature>
<feature type="signal peptide" evidence="2">
    <location>
        <begin position="1"/>
        <end position="20"/>
    </location>
</feature>
<dbReference type="PANTHER" id="PTHR22801:SF63">
    <property type="entry name" value="C-TYPE LECTIN DOMAIN-CONTAINING PROTEIN"/>
    <property type="match status" value="1"/>
</dbReference>
<evidence type="ECO:0000313" key="5">
    <source>
        <dbReference type="Proteomes" id="UP001549921"/>
    </source>
</evidence>
<dbReference type="PANTHER" id="PTHR22801">
    <property type="entry name" value="LITHOSTATHINE"/>
    <property type="match status" value="1"/>
</dbReference>
<evidence type="ECO:0000256" key="1">
    <source>
        <dbReference type="ARBA" id="ARBA00023157"/>
    </source>
</evidence>
<dbReference type="InterPro" id="IPR050801">
    <property type="entry name" value="Ca-Dep_Lectins_ImmuneDev"/>
</dbReference>
<organism evidence="4 5">
    <name type="scientific">Loxostege sticticalis</name>
    <name type="common">Beet webworm moth</name>
    <dbReference type="NCBI Taxonomy" id="481309"/>
    <lineage>
        <taxon>Eukaryota</taxon>
        <taxon>Metazoa</taxon>
        <taxon>Ecdysozoa</taxon>
        <taxon>Arthropoda</taxon>
        <taxon>Hexapoda</taxon>
        <taxon>Insecta</taxon>
        <taxon>Pterygota</taxon>
        <taxon>Neoptera</taxon>
        <taxon>Endopterygota</taxon>
        <taxon>Lepidoptera</taxon>
        <taxon>Glossata</taxon>
        <taxon>Ditrysia</taxon>
        <taxon>Pyraloidea</taxon>
        <taxon>Crambidae</taxon>
        <taxon>Pyraustinae</taxon>
        <taxon>Loxostege</taxon>
    </lineage>
</organism>
<reference evidence="4 5" key="1">
    <citation type="submission" date="2024-06" db="EMBL/GenBank/DDBJ databases">
        <title>A chromosome-level genome assembly of beet webworm, Loxostege sticticalis.</title>
        <authorList>
            <person name="Zhang Y."/>
        </authorList>
    </citation>
    <scope>NUCLEOTIDE SEQUENCE [LARGE SCALE GENOMIC DNA]</scope>
    <source>
        <strain evidence="4">AQ028</strain>
        <tissue evidence="4">Male pupae</tissue>
    </source>
</reference>
<dbReference type="InterPro" id="IPR001304">
    <property type="entry name" value="C-type_lectin-like"/>
</dbReference>
<dbReference type="InterPro" id="IPR016187">
    <property type="entry name" value="CTDL_fold"/>
</dbReference>
<dbReference type="AlphaFoldDB" id="A0ABD0TBR1"/>
<evidence type="ECO:0000259" key="3">
    <source>
        <dbReference type="PROSITE" id="PS50041"/>
    </source>
</evidence>
<keyword evidence="1" id="KW-1015">Disulfide bond</keyword>
<dbReference type="EMBL" id="JBEDNZ010000006">
    <property type="protein sequence ID" value="KAL0840839.1"/>
    <property type="molecule type" value="Genomic_DNA"/>
</dbReference>
<feature type="domain" description="C-type lectin" evidence="3">
    <location>
        <begin position="174"/>
        <end position="298"/>
    </location>
</feature>
<dbReference type="InterPro" id="IPR018378">
    <property type="entry name" value="C-type_lectin_CS"/>
</dbReference>
<name>A0ABD0TBR1_LOXSC</name>
<dbReference type="SMART" id="SM00034">
    <property type="entry name" value="CLECT"/>
    <property type="match status" value="2"/>
</dbReference>
<evidence type="ECO:0000313" key="4">
    <source>
        <dbReference type="EMBL" id="KAL0840839.1"/>
    </source>
</evidence>
<keyword evidence="2" id="KW-0732">Signal</keyword>
<sequence>MANILLTIGLLFVVHQLTHGKLPCQDYYFDKRVGGWLKFHPIPDNFEAAVLKCHHEGAILASPLDDDMCNALSAIMEDNRLTTSQMFTGISNIYESSVYQSMEGVPLSDICISWSVEPDMGELASESNCIAMNTNATVTAVNCTNRLPFTCYRKTGIDLSKCCPVENGFEFNTRTGSCYKAYNSLVTWPEAFKICAREGAHLAVVNSDIEAEVLLGLAKKVTSEPPLDAQKYVNIGFRAWGKPAEKTWITVHGQSLKDAGYDKWAPNEPKNTSSEYEWCGSLHADSKGEKGLLNDSRCTSYKFKFICEIDLNNTSSPSH</sequence>
<protein>
    <recommendedName>
        <fullName evidence="3">C-type lectin domain-containing protein</fullName>
    </recommendedName>
</protein>
<gene>
    <name evidence="4" type="ORF">ABMA28_014645</name>
</gene>
<dbReference type="Pfam" id="PF00059">
    <property type="entry name" value="Lectin_C"/>
    <property type="match status" value="2"/>
</dbReference>
<dbReference type="SUPFAM" id="SSF56436">
    <property type="entry name" value="C-type lectin-like"/>
    <property type="match status" value="2"/>
</dbReference>
<proteinExistence type="predicted"/>